<dbReference type="WBParaSite" id="ECPE_0000626201-mRNA-1">
    <property type="protein sequence ID" value="ECPE_0000626201-mRNA-1"/>
    <property type="gene ID" value="ECPE_0000626201"/>
</dbReference>
<dbReference type="GO" id="GO:0019901">
    <property type="term" value="F:protein kinase binding"/>
    <property type="evidence" value="ECO:0007669"/>
    <property type="project" value="TreeGrafter"/>
</dbReference>
<dbReference type="Proteomes" id="UP000272942">
    <property type="component" value="Unassembled WGS sequence"/>
</dbReference>
<sequence length="169" mass="19375">MPVDHQPLQDSKMLHQTILSKSAYCRSGSSACLSSNPITNIHQFFQLIQFINTRYKVSSVSQYCPLTLRLTNENQPLISVSPETTLYDAARTLIKCRFHRLPIIDTEFGNPLYILTHKRILNYLYLNVSFTEYHQNSGRQWLRGGIYWSKPAMTAGQTRCKQTASSAQN</sequence>
<feature type="domain" description="CBS" evidence="6">
    <location>
        <begin position="70"/>
        <end position="130"/>
    </location>
</feature>
<evidence type="ECO:0000256" key="4">
    <source>
        <dbReference type="ARBA" id="ARBA00025878"/>
    </source>
</evidence>
<evidence type="ECO:0000259" key="6">
    <source>
        <dbReference type="PROSITE" id="PS51371"/>
    </source>
</evidence>
<accession>A0A183AH14</accession>
<dbReference type="PANTHER" id="PTHR13780:SF35">
    <property type="entry name" value="LD22662P"/>
    <property type="match status" value="1"/>
</dbReference>
<protein>
    <submittedName>
        <fullName evidence="9">5'-AMP-activated protein kinase subunit gamma-1</fullName>
    </submittedName>
</protein>
<evidence type="ECO:0000256" key="3">
    <source>
        <dbReference type="ARBA" id="ARBA00023122"/>
    </source>
</evidence>
<evidence type="ECO:0000256" key="5">
    <source>
        <dbReference type="PROSITE-ProRule" id="PRU00703"/>
    </source>
</evidence>
<keyword evidence="2" id="KW-0677">Repeat</keyword>
<dbReference type="InterPro" id="IPR050511">
    <property type="entry name" value="AMPK_gamma/SDS23_families"/>
</dbReference>
<gene>
    <name evidence="7" type="ORF">ECPE_LOCUS6249</name>
</gene>
<organism evidence="9">
    <name type="scientific">Echinostoma caproni</name>
    <dbReference type="NCBI Taxonomy" id="27848"/>
    <lineage>
        <taxon>Eukaryota</taxon>
        <taxon>Metazoa</taxon>
        <taxon>Spiralia</taxon>
        <taxon>Lophotrochozoa</taxon>
        <taxon>Platyhelminthes</taxon>
        <taxon>Trematoda</taxon>
        <taxon>Digenea</taxon>
        <taxon>Plagiorchiida</taxon>
        <taxon>Echinostomata</taxon>
        <taxon>Echinostomatoidea</taxon>
        <taxon>Echinostomatidae</taxon>
        <taxon>Echinostoma</taxon>
    </lineage>
</organism>
<evidence type="ECO:0000313" key="8">
    <source>
        <dbReference type="Proteomes" id="UP000272942"/>
    </source>
</evidence>
<dbReference type="OrthoDB" id="449052at2759"/>
<dbReference type="EMBL" id="UZAN01043226">
    <property type="protein sequence ID" value="VDP77808.1"/>
    <property type="molecule type" value="Genomic_DNA"/>
</dbReference>
<dbReference type="InterPro" id="IPR046342">
    <property type="entry name" value="CBS_dom_sf"/>
</dbReference>
<name>A0A183AH14_9TREM</name>
<reference evidence="9" key="1">
    <citation type="submission" date="2016-06" db="UniProtKB">
        <authorList>
            <consortium name="WormBaseParasite"/>
        </authorList>
    </citation>
    <scope>IDENTIFICATION</scope>
</reference>
<evidence type="ECO:0000256" key="1">
    <source>
        <dbReference type="ARBA" id="ARBA00006750"/>
    </source>
</evidence>
<keyword evidence="3 5" id="KW-0129">CBS domain</keyword>
<dbReference type="Pfam" id="PF00571">
    <property type="entry name" value="CBS"/>
    <property type="match status" value="1"/>
</dbReference>
<comment type="subunit">
    <text evidence="4">AMPK is a heterotrimer of an alpha catalytic subunit (PRKAA1 or PRKAA2), a beta (PRKAB1 or PRKAB2) and a gamma non-catalytic subunits (PRKAG1, PRKAG2 or PRKAG3). Interacts with FNIP1 and FNIP2.</text>
</comment>
<dbReference type="PROSITE" id="PS51371">
    <property type="entry name" value="CBS"/>
    <property type="match status" value="1"/>
</dbReference>
<comment type="similarity">
    <text evidence="1">Belongs to the 5'-AMP-activated protein kinase gamma subunit family.</text>
</comment>
<dbReference type="InterPro" id="IPR000644">
    <property type="entry name" value="CBS_dom"/>
</dbReference>
<evidence type="ECO:0000313" key="9">
    <source>
        <dbReference type="WBParaSite" id="ECPE_0000626201-mRNA-1"/>
    </source>
</evidence>
<dbReference type="SMART" id="SM00116">
    <property type="entry name" value="CBS"/>
    <property type="match status" value="1"/>
</dbReference>
<proteinExistence type="inferred from homology"/>
<dbReference type="GO" id="GO:0019887">
    <property type="term" value="F:protein kinase regulator activity"/>
    <property type="evidence" value="ECO:0007669"/>
    <property type="project" value="TreeGrafter"/>
</dbReference>
<dbReference type="GO" id="GO:0031588">
    <property type="term" value="C:nucleotide-activated protein kinase complex"/>
    <property type="evidence" value="ECO:0007669"/>
    <property type="project" value="TreeGrafter"/>
</dbReference>
<dbReference type="Gene3D" id="3.10.580.10">
    <property type="entry name" value="CBS-domain"/>
    <property type="match status" value="1"/>
</dbReference>
<dbReference type="GO" id="GO:0005737">
    <property type="term" value="C:cytoplasm"/>
    <property type="evidence" value="ECO:0007669"/>
    <property type="project" value="TreeGrafter"/>
</dbReference>
<evidence type="ECO:0000313" key="7">
    <source>
        <dbReference type="EMBL" id="VDP77808.1"/>
    </source>
</evidence>
<reference evidence="7 8" key="2">
    <citation type="submission" date="2018-11" db="EMBL/GenBank/DDBJ databases">
        <authorList>
            <consortium name="Pathogen Informatics"/>
        </authorList>
    </citation>
    <scope>NUCLEOTIDE SEQUENCE [LARGE SCALE GENOMIC DNA]</scope>
    <source>
        <strain evidence="7 8">Egypt</strain>
    </source>
</reference>
<dbReference type="GO" id="GO:0016208">
    <property type="term" value="F:AMP binding"/>
    <property type="evidence" value="ECO:0007669"/>
    <property type="project" value="TreeGrafter"/>
</dbReference>
<dbReference type="AlphaFoldDB" id="A0A183AH14"/>
<dbReference type="PANTHER" id="PTHR13780">
    <property type="entry name" value="AMP-ACTIVATED PROTEIN KINASE, GAMMA REGULATORY SUBUNIT"/>
    <property type="match status" value="1"/>
</dbReference>
<dbReference type="GO" id="GO:0005634">
    <property type="term" value="C:nucleus"/>
    <property type="evidence" value="ECO:0007669"/>
    <property type="project" value="TreeGrafter"/>
</dbReference>
<dbReference type="SUPFAM" id="SSF54631">
    <property type="entry name" value="CBS-domain pair"/>
    <property type="match status" value="1"/>
</dbReference>
<evidence type="ECO:0000256" key="2">
    <source>
        <dbReference type="ARBA" id="ARBA00022737"/>
    </source>
</evidence>
<keyword evidence="8" id="KW-1185">Reference proteome</keyword>